<comment type="similarity">
    <text evidence="2">Belongs to the auxin efflux carrier (TC 2.A.69) family.</text>
</comment>
<evidence type="ECO:0000256" key="2">
    <source>
        <dbReference type="ARBA" id="ARBA00010145"/>
    </source>
</evidence>
<dbReference type="InterPro" id="IPR038770">
    <property type="entry name" value="Na+/solute_symporter_sf"/>
</dbReference>
<feature type="transmembrane region" description="Helical" evidence="8">
    <location>
        <begin position="6"/>
        <end position="25"/>
    </location>
</feature>
<feature type="transmembrane region" description="Helical" evidence="8">
    <location>
        <begin position="61"/>
        <end position="82"/>
    </location>
</feature>
<feature type="transmembrane region" description="Helical" evidence="8">
    <location>
        <begin position="251"/>
        <end position="272"/>
    </location>
</feature>
<reference evidence="9 10" key="1">
    <citation type="submission" date="2017-04" db="EMBL/GenBank/DDBJ databases">
        <title>Draft genome sequence of Zooshikella ganghwensis VG4 isolated from Red Sea sediments.</title>
        <authorList>
            <person name="Rehman Z."/>
            <person name="Alam I."/>
            <person name="Kamau A."/>
            <person name="Bajic V."/>
            <person name="Leiknes T."/>
        </authorList>
    </citation>
    <scope>NUCLEOTIDE SEQUENCE [LARGE SCALE GENOMIC DNA]</scope>
    <source>
        <strain evidence="9 10">VG4</strain>
    </source>
</reference>
<keyword evidence="5 8" id="KW-0812">Transmembrane</keyword>
<dbReference type="RefSeq" id="WP_094786326.1">
    <property type="nucleotide sequence ID" value="NZ_JAEVHG010000002.1"/>
</dbReference>
<evidence type="ECO:0000313" key="10">
    <source>
        <dbReference type="Proteomes" id="UP000257039"/>
    </source>
</evidence>
<feature type="transmembrane region" description="Helical" evidence="8">
    <location>
        <begin position="37"/>
        <end position="55"/>
    </location>
</feature>
<dbReference type="EMBL" id="NDXW01000001">
    <property type="protein sequence ID" value="RDH42898.1"/>
    <property type="molecule type" value="Genomic_DNA"/>
</dbReference>
<evidence type="ECO:0000256" key="8">
    <source>
        <dbReference type="SAM" id="Phobius"/>
    </source>
</evidence>
<feature type="transmembrane region" description="Helical" evidence="8">
    <location>
        <begin position="162"/>
        <end position="183"/>
    </location>
</feature>
<comment type="caution">
    <text evidence="9">The sequence shown here is derived from an EMBL/GenBank/DDBJ whole genome shotgun (WGS) entry which is preliminary data.</text>
</comment>
<protein>
    <submittedName>
        <fullName evidence="9">AEC family transporter</fullName>
    </submittedName>
</protein>
<feature type="transmembrane region" description="Helical" evidence="8">
    <location>
        <begin position="284"/>
        <end position="301"/>
    </location>
</feature>
<evidence type="ECO:0000256" key="5">
    <source>
        <dbReference type="ARBA" id="ARBA00022692"/>
    </source>
</evidence>
<dbReference type="Gene3D" id="1.20.1530.20">
    <property type="match status" value="1"/>
</dbReference>
<evidence type="ECO:0000313" key="9">
    <source>
        <dbReference type="EMBL" id="RDH42898.1"/>
    </source>
</evidence>
<accession>A0A4P9VI66</accession>
<comment type="subcellular location">
    <subcellularLocation>
        <location evidence="1">Cell membrane</location>
        <topology evidence="1">Multi-pass membrane protein</topology>
    </subcellularLocation>
</comment>
<keyword evidence="4" id="KW-1003">Cell membrane</keyword>
<dbReference type="AlphaFoldDB" id="A0A4P9VI66"/>
<feature type="transmembrane region" description="Helical" evidence="8">
    <location>
        <begin position="218"/>
        <end position="239"/>
    </location>
</feature>
<keyword evidence="3" id="KW-0813">Transport</keyword>
<evidence type="ECO:0000256" key="3">
    <source>
        <dbReference type="ARBA" id="ARBA00022448"/>
    </source>
</evidence>
<gene>
    <name evidence="9" type="ORF">B9G39_05215</name>
</gene>
<proteinExistence type="inferred from homology"/>
<feature type="transmembrane region" description="Helical" evidence="8">
    <location>
        <begin position="189"/>
        <end position="206"/>
    </location>
</feature>
<keyword evidence="6 8" id="KW-1133">Transmembrane helix</keyword>
<evidence type="ECO:0000256" key="1">
    <source>
        <dbReference type="ARBA" id="ARBA00004651"/>
    </source>
</evidence>
<dbReference type="Pfam" id="PF03547">
    <property type="entry name" value="Mem_trans"/>
    <property type="match status" value="1"/>
</dbReference>
<name>A0A4P9VI66_9GAMM</name>
<sequence length="309" mass="34549">MVSTGFLMTKVSFLFILVMIGFTLGKRFTIELKTISTLLLYLLSPIVVFSGIAQAKLLPMYSLIPIFFFLFSLTMALIALKFGRLFWQDNTRHLFALSCSTGNTGYFGLPVAMAILDETGVALVIFAMLGITLFEYTAGFYITARGQYDVRKSIQKLIRLPFFYAFLAGLLINLTQLELPSIITDQLPIFKSSYTMLGMMMIGFALSSVTRKDIDWKLIGLTTLSKYLLWPCCVIIVILLDQHFHQWLDDIMIQVMLLISVVPLAANTIALAVELNVHPQKASVAVLTSTALGVLIIPVYLSTLTQWLI</sequence>
<evidence type="ECO:0000256" key="7">
    <source>
        <dbReference type="ARBA" id="ARBA00023136"/>
    </source>
</evidence>
<dbReference type="PANTHER" id="PTHR36838">
    <property type="entry name" value="AUXIN EFFLUX CARRIER FAMILY PROTEIN"/>
    <property type="match status" value="1"/>
</dbReference>
<dbReference type="InterPro" id="IPR004776">
    <property type="entry name" value="Mem_transp_PIN-like"/>
</dbReference>
<dbReference type="PANTHER" id="PTHR36838:SF1">
    <property type="entry name" value="SLR1864 PROTEIN"/>
    <property type="match status" value="1"/>
</dbReference>
<keyword evidence="7 8" id="KW-0472">Membrane</keyword>
<evidence type="ECO:0000256" key="4">
    <source>
        <dbReference type="ARBA" id="ARBA00022475"/>
    </source>
</evidence>
<feature type="transmembrane region" description="Helical" evidence="8">
    <location>
        <begin position="121"/>
        <end position="142"/>
    </location>
</feature>
<feature type="transmembrane region" description="Helical" evidence="8">
    <location>
        <begin position="94"/>
        <end position="115"/>
    </location>
</feature>
<dbReference type="Proteomes" id="UP000257039">
    <property type="component" value="Unassembled WGS sequence"/>
</dbReference>
<dbReference type="GO" id="GO:0055085">
    <property type="term" value="P:transmembrane transport"/>
    <property type="evidence" value="ECO:0007669"/>
    <property type="project" value="InterPro"/>
</dbReference>
<evidence type="ECO:0000256" key="6">
    <source>
        <dbReference type="ARBA" id="ARBA00022989"/>
    </source>
</evidence>
<dbReference type="GO" id="GO:0005886">
    <property type="term" value="C:plasma membrane"/>
    <property type="evidence" value="ECO:0007669"/>
    <property type="project" value="UniProtKB-SubCell"/>
</dbReference>
<organism evidence="9 10">
    <name type="scientific">Zooshikella ganghwensis</name>
    <dbReference type="NCBI Taxonomy" id="202772"/>
    <lineage>
        <taxon>Bacteria</taxon>
        <taxon>Pseudomonadati</taxon>
        <taxon>Pseudomonadota</taxon>
        <taxon>Gammaproteobacteria</taxon>
        <taxon>Oceanospirillales</taxon>
        <taxon>Zooshikellaceae</taxon>
        <taxon>Zooshikella</taxon>
    </lineage>
</organism>
<keyword evidence="10" id="KW-1185">Reference proteome</keyword>